<feature type="domain" description="MobA-like NTP transferase" evidence="1">
    <location>
        <begin position="91"/>
        <end position="215"/>
    </location>
</feature>
<evidence type="ECO:0000313" key="3">
    <source>
        <dbReference type="Proteomes" id="UP001178288"/>
    </source>
</evidence>
<evidence type="ECO:0000259" key="1">
    <source>
        <dbReference type="Pfam" id="PF12804"/>
    </source>
</evidence>
<dbReference type="KEGG" id="nnv:QNH39_27005"/>
<dbReference type="GO" id="GO:0016779">
    <property type="term" value="F:nucleotidyltransferase activity"/>
    <property type="evidence" value="ECO:0007669"/>
    <property type="project" value="UniProtKB-ARBA"/>
</dbReference>
<proteinExistence type="predicted"/>
<dbReference type="Pfam" id="PF13412">
    <property type="entry name" value="HTH_24"/>
    <property type="match status" value="1"/>
</dbReference>
<dbReference type="CDD" id="cd05151">
    <property type="entry name" value="ChoK-like"/>
    <property type="match status" value="1"/>
</dbReference>
<dbReference type="InterPro" id="IPR025877">
    <property type="entry name" value="MobA-like_NTP_Trfase"/>
</dbReference>
<dbReference type="Gene3D" id="3.90.1200.10">
    <property type="match status" value="1"/>
</dbReference>
<dbReference type="InterPro" id="IPR036388">
    <property type="entry name" value="WH-like_DNA-bd_sf"/>
</dbReference>
<dbReference type="AlphaFoldDB" id="A0AA95MTB9"/>
<dbReference type="InterPro" id="IPR011009">
    <property type="entry name" value="Kinase-like_dom_sf"/>
</dbReference>
<organism evidence="2 3">
    <name type="scientific">Neobacillus novalis</name>
    <dbReference type="NCBI Taxonomy" id="220687"/>
    <lineage>
        <taxon>Bacteria</taxon>
        <taxon>Bacillati</taxon>
        <taxon>Bacillota</taxon>
        <taxon>Bacilli</taxon>
        <taxon>Bacillales</taxon>
        <taxon>Bacillaceae</taxon>
        <taxon>Neobacillus</taxon>
    </lineage>
</organism>
<sequence length="627" mass="71992">MYKFRLLELISKEPEISQRALADLCNLSIGKVNYTLNDLVEDEYITIEKSSNKHCYLITELGIEFLKSEVEQLHETKIKLYSKERKTVKQAVILAAGEKSEFNLPACLLPIKDTTLLERNIAILENNGIEKIIIVTGYHKEAFAEAEFLKGKDNLHFVENPRYLWTGSMASLATANDLITDDFLLFEDDILIEETAVTELLNHPERDCILVTKESGLGDEAFIEIQNNHLYKISKDIHQLNRIDGEMTGITKISYEVYVEMLRLFENNKNPYVNYEYLLLDVSRKIEIGFLKIPDLIWAEIDSYLHHFKVVDNIYPSLQKKEADFKERELKQVIAAALNISVEEVTAVEVLGGLTNRNYKVMTSTDQLAVRIPGKGTEHYINRLAEKVHSQITSRLGINPEVIYFDEQTGLKIVRFIPDAETLNPKTGTREDNLVKVAGIFNTLHTSGETFSTRFDVFEKITEYETILSTLNGKLFDGHAEVKQQVLELEAFYQSLRVQLVPCHNDPLAENFVKNGEERMYLIDWEFSGMNDPLWDIAGYIIEAELSPAEEKLFLLEYFNGEITSANLQQLLLNKIFLDFLWTIWALMKEAGGEDFGSYAFTRFTRAQSNLLQYQNQFKGTEEFGKI</sequence>
<accession>A0AA95MTB9</accession>
<dbReference type="Gene3D" id="3.90.550.10">
    <property type="entry name" value="Spore Coat Polysaccharide Biosynthesis Protein SpsA, Chain A"/>
    <property type="match status" value="1"/>
</dbReference>
<gene>
    <name evidence="2" type="ORF">QNH39_27005</name>
</gene>
<dbReference type="Pfam" id="PF01633">
    <property type="entry name" value="Choline_kinase"/>
    <property type="match status" value="1"/>
</dbReference>
<dbReference type="PANTHER" id="PTHR40086">
    <property type="entry name" value="PHOSPHOTRANSFERASE YTMP-RELATED"/>
    <property type="match status" value="1"/>
</dbReference>
<dbReference type="Gene3D" id="3.30.200.20">
    <property type="entry name" value="Phosphorylase Kinase, domain 1"/>
    <property type="match status" value="1"/>
</dbReference>
<dbReference type="Proteomes" id="UP001178288">
    <property type="component" value="Chromosome"/>
</dbReference>
<dbReference type="InterPro" id="IPR052077">
    <property type="entry name" value="CcrZ_PhaseVar_Mediator"/>
</dbReference>
<evidence type="ECO:0000313" key="2">
    <source>
        <dbReference type="EMBL" id="WHY86178.1"/>
    </source>
</evidence>
<dbReference type="CDD" id="cd02523">
    <property type="entry name" value="PC_cytidylyltransferase"/>
    <property type="match status" value="1"/>
</dbReference>
<keyword evidence="3" id="KW-1185">Reference proteome</keyword>
<dbReference type="InterPro" id="IPR029044">
    <property type="entry name" value="Nucleotide-diphossugar_trans"/>
</dbReference>
<dbReference type="EMBL" id="CP126114">
    <property type="protein sequence ID" value="WHY86178.1"/>
    <property type="molecule type" value="Genomic_DNA"/>
</dbReference>
<dbReference type="InterPro" id="IPR036390">
    <property type="entry name" value="WH_DNA-bd_sf"/>
</dbReference>
<protein>
    <submittedName>
        <fullName evidence="2">Phosphotransferase</fullName>
    </submittedName>
</protein>
<dbReference type="Gene3D" id="1.10.10.10">
    <property type="entry name" value="Winged helix-like DNA-binding domain superfamily/Winged helix DNA-binding domain"/>
    <property type="match status" value="1"/>
</dbReference>
<dbReference type="SUPFAM" id="SSF46785">
    <property type="entry name" value="Winged helix' DNA-binding domain"/>
    <property type="match status" value="1"/>
</dbReference>
<dbReference type="RefSeq" id="WP_066093887.1">
    <property type="nucleotide sequence ID" value="NZ_CP126114.1"/>
</dbReference>
<dbReference type="PANTHER" id="PTHR40086:SF1">
    <property type="entry name" value="CELL CYCLE REGULATOR CCRZ"/>
    <property type="match status" value="1"/>
</dbReference>
<dbReference type="SUPFAM" id="SSF53448">
    <property type="entry name" value="Nucleotide-diphospho-sugar transferases"/>
    <property type="match status" value="1"/>
</dbReference>
<dbReference type="SUPFAM" id="SSF56112">
    <property type="entry name" value="Protein kinase-like (PK-like)"/>
    <property type="match status" value="1"/>
</dbReference>
<reference evidence="2" key="1">
    <citation type="submission" date="2023-05" db="EMBL/GenBank/DDBJ databases">
        <title>Comparative genomics of Bacillaceae isolates and their secondary metabolite potential.</title>
        <authorList>
            <person name="Song L."/>
            <person name="Nielsen L.J."/>
            <person name="Mohite O."/>
            <person name="Xu X."/>
            <person name="Weber T."/>
            <person name="Kovacs A.T."/>
        </authorList>
    </citation>
    <scope>NUCLEOTIDE SEQUENCE</scope>
    <source>
        <strain evidence="2">XLM17</strain>
    </source>
</reference>
<name>A0AA95MTB9_9BACI</name>
<dbReference type="Pfam" id="PF12804">
    <property type="entry name" value="NTP_transf_3"/>
    <property type="match status" value="1"/>
</dbReference>